<evidence type="ECO:0000259" key="2">
    <source>
        <dbReference type="Pfam" id="PF00557"/>
    </source>
</evidence>
<proteinExistence type="predicted"/>
<dbReference type="InterPro" id="IPR000994">
    <property type="entry name" value="Pept_M24"/>
</dbReference>
<dbReference type="AlphaFoldDB" id="A0AAF1BIK2"/>
<organism evidence="3 4">
    <name type="scientific">Vanrija pseudolonga</name>
    <dbReference type="NCBI Taxonomy" id="143232"/>
    <lineage>
        <taxon>Eukaryota</taxon>
        <taxon>Fungi</taxon>
        <taxon>Dikarya</taxon>
        <taxon>Basidiomycota</taxon>
        <taxon>Agaricomycotina</taxon>
        <taxon>Tremellomycetes</taxon>
        <taxon>Trichosporonales</taxon>
        <taxon>Trichosporonaceae</taxon>
        <taxon>Vanrija</taxon>
    </lineage>
</organism>
<accession>A0AAF1BIK2</accession>
<dbReference type="InterPro" id="IPR036005">
    <property type="entry name" value="Creatinase/aminopeptidase-like"/>
</dbReference>
<feature type="chain" id="PRO_5041913150" description="Peptidase M24 domain-containing protein" evidence="1">
    <location>
        <begin position="19"/>
        <end position="442"/>
    </location>
</feature>
<feature type="signal peptide" evidence="1">
    <location>
        <begin position="1"/>
        <end position="18"/>
    </location>
</feature>
<dbReference type="Gene3D" id="3.90.230.10">
    <property type="entry name" value="Creatinase/methionine aminopeptidase superfamily"/>
    <property type="match status" value="1"/>
</dbReference>
<keyword evidence="1" id="KW-0732">Signal</keyword>
<dbReference type="EMBL" id="CP086715">
    <property type="protein sequence ID" value="WOO78840.1"/>
    <property type="molecule type" value="Genomic_DNA"/>
</dbReference>
<reference evidence="3" key="1">
    <citation type="submission" date="2023-10" db="EMBL/GenBank/DDBJ databases">
        <authorList>
            <person name="Noh H."/>
        </authorList>
    </citation>
    <scope>NUCLEOTIDE SEQUENCE</scope>
    <source>
        <strain evidence="3">DUCC4014</strain>
    </source>
</reference>
<protein>
    <recommendedName>
        <fullName evidence="2">Peptidase M24 domain-containing protein</fullName>
    </recommendedName>
</protein>
<dbReference type="Proteomes" id="UP000827549">
    <property type="component" value="Chromosome 2"/>
</dbReference>
<dbReference type="Pfam" id="PF00557">
    <property type="entry name" value="Peptidase_M24"/>
    <property type="match status" value="1"/>
</dbReference>
<evidence type="ECO:0000256" key="1">
    <source>
        <dbReference type="SAM" id="SignalP"/>
    </source>
</evidence>
<gene>
    <name evidence="3" type="ORF">LOC62_02G002379</name>
</gene>
<sequence>MLLGPLLVLAIGAAAAAADPQAKYRPLPSLREQDALERSWVKARHAFVPSVLKKHGYDAWLLSMREYGEDPAFRALVPTTTVFSSRRRTTLLFHTDASLPNPITWIDNTPGVWSNLNATLYALDPARIAVNIDQHVAFADGLSAGERDALHANLDARYAVRLEPSREIPVEVVAARVGGAAQLAEYRRLQENVWAMVAEGFSSHRVRVGETTPADLEWWFRDRMQNLGVTTWFQPSVSIIRKDGTGDVVSPGDVLHVDIGITAMGMNTDTQHLGYVLRANETAPPAGLVQGLHNANRLQDFVREEMVPGRTGDEVFFATKKRMADAGLNGTIYSHPIGDYGHSAGAIIGMSDIQGAVPHLGSNKVLENYWTSVELAGETYVPEWGRVVKFPLEEDVYWNADTRTFEFVFGQQTQFHLVQPARGGLGYLAAKLGVAALWSQAK</sequence>
<dbReference type="RefSeq" id="XP_062624872.1">
    <property type="nucleotide sequence ID" value="XM_062768888.1"/>
</dbReference>
<dbReference type="GeneID" id="87805627"/>
<feature type="domain" description="Peptidase M24" evidence="2">
    <location>
        <begin position="233"/>
        <end position="385"/>
    </location>
</feature>
<dbReference type="SUPFAM" id="SSF55920">
    <property type="entry name" value="Creatinase/aminopeptidase"/>
    <property type="match status" value="1"/>
</dbReference>
<evidence type="ECO:0000313" key="3">
    <source>
        <dbReference type="EMBL" id="WOO78840.1"/>
    </source>
</evidence>
<name>A0AAF1BIK2_9TREE</name>
<evidence type="ECO:0000313" key="4">
    <source>
        <dbReference type="Proteomes" id="UP000827549"/>
    </source>
</evidence>
<keyword evidence="4" id="KW-1185">Reference proteome</keyword>